<keyword evidence="3" id="KW-1185">Reference proteome</keyword>
<feature type="region of interest" description="Disordered" evidence="1">
    <location>
        <begin position="1"/>
        <end position="32"/>
    </location>
</feature>
<dbReference type="InterPro" id="IPR011333">
    <property type="entry name" value="SKP1/BTB/POZ_sf"/>
</dbReference>
<dbReference type="Gene3D" id="3.30.710.10">
    <property type="entry name" value="Potassium Channel Kv1.1, Chain A"/>
    <property type="match status" value="1"/>
</dbReference>
<sequence>MAQMADEKPAKSQLEQLRLTASSDLPSTPDKRPALEDFDKVVRICVGKEGNAHVFEMHRGVLKFYSGHFHKAILHLDFGRFPIAEQTIVLDQEEVETFRLFQGWAYTRAIDPIEPMTAVKLWVFGHRRAIPLLQNEMIDYLWAKVINRSKLWQHCLVFAYRNTPPGSLLRDFMLTTTVMRSGRPQIFPDTNDGWWTDESLRDAARMLISRPAIWTQNQMESMDQCYWHVHQEGVKCQASVKNLNDSPVVHPNRRPLMVGGQAS</sequence>
<dbReference type="AlphaFoldDB" id="A0A9Q9ANV8"/>
<feature type="compositionally biased region" description="Basic and acidic residues" evidence="1">
    <location>
        <begin position="1"/>
        <end position="10"/>
    </location>
</feature>
<dbReference type="Proteomes" id="UP001056384">
    <property type="component" value="Chromosome 4"/>
</dbReference>
<protein>
    <submittedName>
        <fullName evidence="2">SKP1/BTB/POZ domain superfamily protein</fullName>
    </submittedName>
</protein>
<evidence type="ECO:0000313" key="2">
    <source>
        <dbReference type="EMBL" id="USW52400.1"/>
    </source>
</evidence>
<reference evidence="2" key="1">
    <citation type="submission" date="2022-06" db="EMBL/GenBank/DDBJ databases">
        <title>Complete genome sequences of two strains of the flax pathogen Septoria linicola.</title>
        <authorList>
            <person name="Lapalu N."/>
            <person name="Simon A."/>
            <person name="Demenou B."/>
            <person name="Paumier D."/>
            <person name="Guillot M.-P."/>
            <person name="Gout L."/>
            <person name="Valade R."/>
        </authorList>
    </citation>
    <scope>NUCLEOTIDE SEQUENCE</scope>
    <source>
        <strain evidence="2">SE15195</strain>
    </source>
</reference>
<organism evidence="2 3">
    <name type="scientific">Septoria linicola</name>
    <dbReference type="NCBI Taxonomy" id="215465"/>
    <lineage>
        <taxon>Eukaryota</taxon>
        <taxon>Fungi</taxon>
        <taxon>Dikarya</taxon>
        <taxon>Ascomycota</taxon>
        <taxon>Pezizomycotina</taxon>
        <taxon>Dothideomycetes</taxon>
        <taxon>Dothideomycetidae</taxon>
        <taxon>Mycosphaerellales</taxon>
        <taxon>Mycosphaerellaceae</taxon>
        <taxon>Septoria</taxon>
    </lineage>
</organism>
<dbReference type="EMBL" id="CP099421">
    <property type="protein sequence ID" value="USW52400.1"/>
    <property type="molecule type" value="Genomic_DNA"/>
</dbReference>
<name>A0A9Q9ANV8_9PEZI</name>
<proteinExistence type="predicted"/>
<evidence type="ECO:0000256" key="1">
    <source>
        <dbReference type="SAM" id="MobiDB-lite"/>
    </source>
</evidence>
<gene>
    <name evidence="2" type="ORF">Slin15195_G057190</name>
</gene>
<feature type="compositionally biased region" description="Polar residues" evidence="1">
    <location>
        <begin position="13"/>
        <end position="26"/>
    </location>
</feature>
<dbReference type="OrthoDB" id="194443at2759"/>
<accession>A0A9Q9ANV8</accession>
<evidence type="ECO:0000313" key="3">
    <source>
        <dbReference type="Proteomes" id="UP001056384"/>
    </source>
</evidence>